<dbReference type="Gene3D" id="3.90.550.10">
    <property type="entry name" value="Spore Coat Polysaccharide Biosynthesis Protein SpsA, Chain A"/>
    <property type="match status" value="1"/>
</dbReference>
<dbReference type="AlphaFoldDB" id="A0A7G5XHN7"/>
<organism evidence="1 2">
    <name type="scientific">Lacibacter sediminis</name>
    <dbReference type="NCBI Taxonomy" id="2760713"/>
    <lineage>
        <taxon>Bacteria</taxon>
        <taxon>Pseudomonadati</taxon>
        <taxon>Bacteroidota</taxon>
        <taxon>Chitinophagia</taxon>
        <taxon>Chitinophagales</taxon>
        <taxon>Chitinophagaceae</taxon>
        <taxon>Lacibacter</taxon>
    </lineage>
</organism>
<dbReference type="PANTHER" id="PTHR33604:SF3">
    <property type="entry name" value="OSJNBA0004B13.7 PROTEIN"/>
    <property type="match status" value="1"/>
</dbReference>
<dbReference type="RefSeq" id="WP_182803656.1">
    <property type="nucleotide sequence ID" value="NZ_CP060007.1"/>
</dbReference>
<protein>
    <recommendedName>
        <fullName evidence="3">Glycosyltransferase family 2 protein</fullName>
    </recommendedName>
</protein>
<name>A0A7G5XHN7_9BACT</name>
<evidence type="ECO:0000313" key="2">
    <source>
        <dbReference type="Proteomes" id="UP000515344"/>
    </source>
</evidence>
<dbReference type="SUPFAM" id="SSF53448">
    <property type="entry name" value="Nucleotide-diphospho-sugar transferases"/>
    <property type="match status" value="1"/>
</dbReference>
<reference evidence="2" key="1">
    <citation type="submission" date="2020-08" db="EMBL/GenBank/DDBJ databases">
        <title>Lacibacter sp. S13-6-6 genome sequencing.</title>
        <authorList>
            <person name="Jin L."/>
        </authorList>
    </citation>
    <scope>NUCLEOTIDE SEQUENCE [LARGE SCALE GENOMIC DNA]</scope>
    <source>
        <strain evidence="2">S13-6-6</strain>
    </source>
</reference>
<dbReference type="PANTHER" id="PTHR33604">
    <property type="entry name" value="OSJNBA0004B13.7 PROTEIN"/>
    <property type="match status" value="1"/>
</dbReference>
<dbReference type="Proteomes" id="UP000515344">
    <property type="component" value="Chromosome"/>
</dbReference>
<sequence>MQADIAIVIAAYNRPVSLQRLLGSIATANYQGYGNIQLIISIDHSGNNDCKATADTFEWKHGTKTVVQHPQNLGLKKHILSCGDLTKQHDAVIVLEDDLLVSAFYYDYAQQAYAFFKSDEQVAGIALYHNTFNEVAYCPFEPLHDGYDNYFMQVPCSWGQLWTKKQWLGFINYLGVAKGEQFTEALPSSVQQWPNNSSWKKFFYSYLQQTGSYFVYPRVGLSTNFGDAGQHLDHAQTVFQTALLLGKKTFSFSSLRESLSIYDGFFELDGSIYQKFNLGDLSVTFDLNGTKPLVSIKTNYLISSKQCKNPRKQFAVACYPYENNILMNIVRSEKSEAFFSLGETASFTEQQQFSRLSIDLKRVFMNDLFLRQSVRNEVEQMKEFRLGYTLLKPLRFFKNIFNKKA</sequence>
<keyword evidence="2" id="KW-1185">Reference proteome</keyword>
<dbReference type="EMBL" id="CP060007">
    <property type="protein sequence ID" value="QNA44990.1"/>
    <property type="molecule type" value="Genomic_DNA"/>
</dbReference>
<dbReference type="InterPro" id="IPR029044">
    <property type="entry name" value="Nucleotide-diphossugar_trans"/>
</dbReference>
<accession>A0A7G5XHN7</accession>
<proteinExistence type="predicted"/>
<dbReference type="KEGG" id="lacs:H4075_02005"/>
<evidence type="ECO:0000313" key="1">
    <source>
        <dbReference type="EMBL" id="QNA44990.1"/>
    </source>
</evidence>
<evidence type="ECO:0008006" key="3">
    <source>
        <dbReference type="Google" id="ProtNLM"/>
    </source>
</evidence>
<gene>
    <name evidence="1" type="ORF">H4075_02005</name>
</gene>